<dbReference type="Pfam" id="PF24570">
    <property type="entry name" value="BACK_BPM_SPOP"/>
    <property type="match status" value="1"/>
</dbReference>
<keyword evidence="7" id="KW-1185">Reference proteome</keyword>
<evidence type="ECO:0000256" key="1">
    <source>
        <dbReference type="ARBA" id="ARBA00004906"/>
    </source>
</evidence>
<dbReference type="AlphaFoldDB" id="I1I242"/>
<dbReference type="Gene3D" id="2.60.210.10">
    <property type="entry name" value="Apoptosis, Tumor Necrosis Factor Receptor Associated Protein 2, Chain A"/>
    <property type="match status" value="1"/>
</dbReference>
<feature type="domain" description="BTB" evidence="3">
    <location>
        <begin position="185"/>
        <end position="253"/>
    </location>
</feature>
<evidence type="ECO:0000259" key="4">
    <source>
        <dbReference type="PROSITE" id="PS50144"/>
    </source>
</evidence>
<organism evidence="6">
    <name type="scientific">Brachypodium distachyon</name>
    <name type="common">Purple false brome</name>
    <name type="synonym">Trachynia distachya</name>
    <dbReference type="NCBI Taxonomy" id="15368"/>
    <lineage>
        <taxon>Eukaryota</taxon>
        <taxon>Viridiplantae</taxon>
        <taxon>Streptophyta</taxon>
        <taxon>Embryophyta</taxon>
        <taxon>Tracheophyta</taxon>
        <taxon>Spermatophyta</taxon>
        <taxon>Magnoliopsida</taxon>
        <taxon>Liliopsida</taxon>
        <taxon>Poales</taxon>
        <taxon>Poaceae</taxon>
        <taxon>BOP clade</taxon>
        <taxon>Pooideae</taxon>
        <taxon>Stipodae</taxon>
        <taxon>Brachypodieae</taxon>
        <taxon>Brachypodium</taxon>
    </lineage>
</organism>
<dbReference type="OrthoDB" id="6496053at2759"/>
<dbReference type="Gene3D" id="1.25.40.420">
    <property type="match status" value="1"/>
</dbReference>
<reference evidence="5 6" key="1">
    <citation type="journal article" date="2010" name="Nature">
        <title>Genome sequencing and analysis of the model grass Brachypodium distachyon.</title>
        <authorList>
            <consortium name="International Brachypodium Initiative"/>
        </authorList>
    </citation>
    <scope>NUCLEOTIDE SEQUENCE [LARGE SCALE GENOMIC DNA]</scope>
    <source>
        <strain evidence="5">Bd21</strain>
        <strain evidence="6">cv. Bd21</strain>
    </source>
</reference>
<comment type="pathway">
    <text evidence="1">Protein modification; protein ubiquitination.</text>
</comment>
<reference evidence="6" key="3">
    <citation type="submission" date="2018-08" db="UniProtKB">
        <authorList>
            <consortium name="EnsemblPlants"/>
        </authorList>
    </citation>
    <scope>IDENTIFICATION</scope>
    <source>
        <strain evidence="6">cv. Bd21</strain>
    </source>
</reference>
<sequence length="357" mass="39681">MPNQMLPTRTVSSCTPRTVQGIHVFSISGYSQHRGIGYTEYNKSGAFSVGGHEWEIRFYPDGQHKQDFIAVYLELLSKGANVHASCDLRLVDQTTGLSSSVHKTAPRMFNPNNDLRFAPQDGNFMSRTEFEASAYLRNDHLAIECVVTVLKDAIVSQVKPRSRIEVPPSDITAQLGKLLEAQEEVDVTFSVGGETFAAHKIILAMRSPVFKAEFYGPMRENAAALIIPIQDMQPDVFKAMLHFIYTDALPAMDDLEGDDRSEIIRHLLVAADRYALDRLKLVCQSILCDNIDVQTVATTLALADQHHCDMLKDACVEFISSSAMDDIVATKGFVDLTRNCPSVLIDVFVRMSRSCKS</sequence>
<accession>I1I242</accession>
<dbReference type="GeneID" id="100838302"/>
<dbReference type="Proteomes" id="UP000008810">
    <property type="component" value="Chromosome 3"/>
</dbReference>
<evidence type="ECO:0000313" key="5">
    <source>
        <dbReference type="EMBL" id="KQJ95665.1"/>
    </source>
</evidence>
<reference evidence="5" key="2">
    <citation type="submission" date="2017-06" db="EMBL/GenBank/DDBJ databases">
        <title>WGS assembly of Brachypodium distachyon.</title>
        <authorList>
            <consortium name="The International Brachypodium Initiative"/>
            <person name="Lucas S."/>
            <person name="Harmon-Smith M."/>
            <person name="Lail K."/>
            <person name="Tice H."/>
            <person name="Grimwood J."/>
            <person name="Bruce D."/>
            <person name="Barry K."/>
            <person name="Shu S."/>
            <person name="Lindquist E."/>
            <person name="Wang M."/>
            <person name="Pitluck S."/>
            <person name="Vogel J.P."/>
            <person name="Garvin D.F."/>
            <person name="Mockler T.C."/>
            <person name="Schmutz J."/>
            <person name="Rokhsar D."/>
            <person name="Bevan M.W."/>
        </authorList>
    </citation>
    <scope>NUCLEOTIDE SEQUENCE</scope>
    <source>
        <strain evidence="5">Bd21</strain>
    </source>
</reference>
<evidence type="ECO:0008006" key="8">
    <source>
        <dbReference type="Google" id="ProtNLM"/>
    </source>
</evidence>
<dbReference type="InterPro" id="IPR002083">
    <property type="entry name" value="MATH/TRAF_dom"/>
</dbReference>
<dbReference type="CDD" id="cd18280">
    <property type="entry name" value="BTB_POZ_BPM_plant"/>
    <property type="match status" value="1"/>
</dbReference>
<dbReference type="Gramene" id="KQJ95665">
    <property type="protein sequence ID" value="KQJ95665"/>
    <property type="gene ID" value="BRADI_3g18440v3"/>
</dbReference>
<dbReference type="InterPro" id="IPR000210">
    <property type="entry name" value="BTB/POZ_dom"/>
</dbReference>
<dbReference type="Gene3D" id="3.30.710.10">
    <property type="entry name" value="Potassium Channel Kv1.1, Chain A"/>
    <property type="match status" value="1"/>
</dbReference>
<dbReference type="InterPro" id="IPR045005">
    <property type="entry name" value="BPM1-6"/>
</dbReference>
<comment type="similarity">
    <text evidence="2">Belongs to the Tdpoz family.</text>
</comment>
<evidence type="ECO:0000259" key="3">
    <source>
        <dbReference type="PROSITE" id="PS50097"/>
    </source>
</evidence>
<dbReference type="PROSITE" id="PS50144">
    <property type="entry name" value="MATH"/>
    <property type="match status" value="1"/>
</dbReference>
<name>I1I242_BRADI</name>
<dbReference type="OMA" id="NEDHMAI"/>
<dbReference type="RefSeq" id="XP_003571556.1">
    <property type="nucleotide sequence ID" value="XM_003571508.4"/>
</dbReference>
<dbReference type="Pfam" id="PF22486">
    <property type="entry name" value="MATH_2"/>
    <property type="match status" value="1"/>
</dbReference>
<dbReference type="PANTHER" id="PTHR26379">
    <property type="entry name" value="BTB/POZ AND MATH DOMAIN-CONTAINING PROTEIN 1"/>
    <property type="match status" value="1"/>
</dbReference>
<dbReference type="SUPFAM" id="SSF54695">
    <property type="entry name" value="POZ domain"/>
    <property type="match status" value="1"/>
</dbReference>
<dbReference type="InterPro" id="IPR008974">
    <property type="entry name" value="TRAF-like"/>
</dbReference>
<dbReference type="HOGENOM" id="CLU_004253_2_0_1"/>
<dbReference type="EnsemblPlants" id="KQJ95665">
    <property type="protein sequence ID" value="KQJ95665"/>
    <property type="gene ID" value="BRADI_3g18440v3"/>
</dbReference>
<evidence type="ECO:0000313" key="7">
    <source>
        <dbReference type="Proteomes" id="UP000008810"/>
    </source>
</evidence>
<dbReference type="SUPFAM" id="SSF49599">
    <property type="entry name" value="TRAF domain-like"/>
    <property type="match status" value="1"/>
</dbReference>
<dbReference type="CDD" id="cd00121">
    <property type="entry name" value="MATH"/>
    <property type="match status" value="1"/>
</dbReference>
<dbReference type="InterPro" id="IPR056423">
    <property type="entry name" value="BACK_BPM_SPOP"/>
</dbReference>
<gene>
    <name evidence="6" type="primary">LOC100838302</name>
    <name evidence="5" type="ORF">BRADI_3g18440v3</name>
</gene>
<feature type="domain" description="MATH" evidence="4">
    <location>
        <begin position="20"/>
        <end position="147"/>
    </location>
</feature>
<dbReference type="KEGG" id="bdi:100838302"/>
<dbReference type="InterPro" id="IPR011333">
    <property type="entry name" value="SKP1/BTB/POZ_sf"/>
</dbReference>
<dbReference type="eggNOG" id="KOG1987">
    <property type="taxonomic scope" value="Eukaryota"/>
</dbReference>
<evidence type="ECO:0000313" key="6">
    <source>
        <dbReference type="EnsemblPlants" id="KQJ95665"/>
    </source>
</evidence>
<proteinExistence type="inferred from homology"/>
<dbReference type="Pfam" id="PF00651">
    <property type="entry name" value="BTB"/>
    <property type="match status" value="1"/>
</dbReference>
<dbReference type="PROSITE" id="PS50097">
    <property type="entry name" value="BTB"/>
    <property type="match status" value="1"/>
</dbReference>
<dbReference type="EMBL" id="CM000882">
    <property type="protein sequence ID" value="KQJ95665.1"/>
    <property type="molecule type" value="Genomic_DNA"/>
</dbReference>
<evidence type="ECO:0000256" key="2">
    <source>
        <dbReference type="ARBA" id="ARBA00010846"/>
    </source>
</evidence>
<dbReference type="GO" id="GO:0016567">
    <property type="term" value="P:protein ubiquitination"/>
    <property type="evidence" value="ECO:0007669"/>
    <property type="project" value="InterPro"/>
</dbReference>
<dbReference type="PANTHER" id="PTHR26379:SF452">
    <property type="entry name" value="BTB DOMAIN-CONTAINING PROTEIN"/>
    <property type="match status" value="1"/>
</dbReference>
<dbReference type="SMART" id="SM00225">
    <property type="entry name" value="BTB"/>
    <property type="match status" value="1"/>
</dbReference>
<protein>
    <recommendedName>
        <fullName evidence="8">BTB domain-containing protein</fullName>
    </recommendedName>
</protein>